<name>A0ABU9XYN7_9SPHN</name>
<keyword evidence="4" id="KW-0804">Transcription</keyword>
<dbReference type="InterPro" id="IPR036388">
    <property type="entry name" value="WH-like_DNA-bd_sf"/>
</dbReference>
<dbReference type="EMBL" id="JBDIME010000002">
    <property type="protein sequence ID" value="MEN2788643.1"/>
    <property type="molecule type" value="Genomic_DNA"/>
</dbReference>
<feature type="domain" description="HTH lysR-type" evidence="5">
    <location>
        <begin position="1"/>
        <end position="58"/>
    </location>
</feature>
<dbReference type="RefSeq" id="WP_343890660.1">
    <property type="nucleotide sequence ID" value="NZ_BAAAEH010000035.1"/>
</dbReference>
<dbReference type="Gene3D" id="1.10.10.10">
    <property type="entry name" value="Winged helix-like DNA-binding domain superfamily/Winged helix DNA-binding domain"/>
    <property type="match status" value="1"/>
</dbReference>
<comment type="similarity">
    <text evidence="1">Belongs to the LysR transcriptional regulatory family.</text>
</comment>
<comment type="caution">
    <text evidence="6">The sequence shown here is derived from an EMBL/GenBank/DDBJ whole genome shotgun (WGS) entry which is preliminary data.</text>
</comment>
<evidence type="ECO:0000256" key="2">
    <source>
        <dbReference type="ARBA" id="ARBA00023015"/>
    </source>
</evidence>
<evidence type="ECO:0000313" key="6">
    <source>
        <dbReference type="EMBL" id="MEN2788643.1"/>
    </source>
</evidence>
<accession>A0ABU9XYN7</accession>
<evidence type="ECO:0000256" key="4">
    <source>
        <dbReference type="ARBA" id="ARBA00023163"/>
    </source>
</evidence>
<evidence type="ECO:0000256" key="3">
    <source>
        <dbReference type="ARBA" id="ARBA00023125"/>
    </source>
</evidence>
<dbReference type="PRINTS" id="PR00039">
    <property type="entry name" value="HTHLYSR"/>
</dbReference>
<dbReference type="PROSITE" id="PS50931">
    <property type="entry name" value="HTH_LYSR"/>
    <property type="match status" value="1"/>
</dbReference>
<dbReference type="InterPro" id="IPR050950">
    <property type="entry name" value="HTH-type_LysR_regulators"/>
</dbReference>
<dbReference type="Proteomes" id="UP001419910">
    <property type="component" value="Unassembled WGS sequence"/>
</dbReference>
<dbReference type="CDD" id="cd05466">
    <property type="entry name" value="PBP2_LTTR_substrate"/>
    <property type="match status" value="1"/>
</dbReference>
<dbReference type="Gene3D" id="3.40.190.290">
    <property type="match status" value="1"/>
</dbReference>
<organism evidence="6 7">
    <name type="scientific">Sphingomonas oligophenolica</name>
    <dbReference type="NCBI Taxonomy" id="301154"/>
    <lineage>
        <taxon>Bacteria</taxon>
        <taxon>Pseudomonadati</taxon>
        <taxon>Pseudomonadota</taxon>
        <taxon>Alphaproteobacteria</taxon>
        <taxon>Sphingomonadales</taxon>
        <taxon>Sphingomonadaceae</taxon>
        <taxon>Sphingomonas</taxon>
    </lineage>
</organism>
<dbReference type="InterPro" id="IPR005119">
    <property type="entry name" value="LysR_subst-bd"/>
</dbReference>
<dbReference type="PANTHER" id="PTHR30419:SF31">
    <property type="entry name" value="BLR3139 PROTEIN"/>
    <property type="match status" value="1"/>
</dbReference>
<protein>
    <submittedName>
        <fullName evidence="6">LysR family transcriptional regulator</fullName>
    </submittedName>
</protein>
<keyword evidence="7" id="KW-1185">Reference proteome</keyword>
<dbReference type="Pfam" id="PF03466">
    <property type="entry name" value="LysR_substrate"/>
    <property type="match status" value="1"/>
</dbReference>
<proteinExistence type="inferred from homology"/>
<gene>
    <name evidence="6" type="ORF">ABC974_03310</name>
</gene>
<evidence type="ECO:0000313" key="7">
    <source>
        <dbReference type="Proteomes" id="UP001419910"/>
    </source>
</evidence>
<dbReference type="SUPFAM" id="SSF46785">
    <property type="entry name" value="Winged helix' DNA-binding domain"/>
    <property type="match status" value="1"/>
</dbReference>
<dbReference type="SUPFAM" id="SSF53850">
    <property type="entry name" value="Periplasmic binding protein-like II"/>
    <property type="match status" value="1"/>
</dbReference>
<sequence length="301" mass="32145">MQLRLLEYFVALAREGHFARAAEACNVTQPTLSAGIAALEQQLGKRLVDRDRRYIGLTEEGIAALPWAQQAIAMIDGLNHAAEAARGSLRGTLRLGAIPAAMPMVGHFACTLREANPELVLSVRSLTSREIEQALGAFELDAGLTYLDHEPPAQVIAVPLYAERAMFVARAGSGFDGHKSAAWPEVLAQPLCLLHEGMQNRRIFDANLAAHGFAVHPKATADSYVALLAMVEAGGFATIVPEGYAALIPAGSWARILPFDSPFPASRVGLVVLDRRPSSQLAQAALAAAHGINLPRSYRSA</sequence>
<keyword evidence="3" id="KW-0238">DNA-binding</keyword>
<evidence type="ECO:0000256" key="1">
    <source>
        <dbReference type="ARBA" id="ARBA00009437"/>
    </source>
</evidence>
<dbReference type="Pfam" id="PF00126">
    <property type="entry name" value="HTH_1"/>
    <property type="match status" value="1"/>
</dbReference>
<dbReference type="PANTHER" id="PTHR30419">
    <property type="entry name" value="HTH-TYPE TRANSCRIPTIONAL REGULATOR YBHD"/>
    <property type="match status" value="1"/>
</dbReference>
<dbReference type="InterPro" id="IPR036390">
    <property type="entry name" value="WH_DNA-bd_sf"/>
</dbReference>
<keyword evidence="2" id="KW-0805">Transcription regulation</keyword>
<dbReference type="InterPro" id="IPR000847">
    <property type="entry name" value="LysR_HTH_N"/>
</dbReference>
<reference evidence="6 7" key="1">
    <citation type="submission" date="2024-05" db="EMBL/GenBank/DDBJ databases">
        <authorList>
            <person name="Liu Q."/>
            <person name="Xin Y.-H."/>
        </authorList>
    </citation>
    <scope>NUCLEOTIDE SEQUENCE [LARGE SCALE GENOMIC DNA]</scope>
    <source>
        <strain evidence="6 7">CGMCC 1.10181</strain>
    </source>
</reference>
<evidence type="ECO:0000259" key="5">
    <source>
        <dbReference type="PROSITE" id="PS50931"/>
    </source>
</evidence>